<organism evidence="1">
    <name type="scientific">Arion vulgaris</name>
    <dbReference type="NCBI Taxonomy" id="1028688"/>
    <lineage>
        <taxon>Eukaryota</taxon>
        <taxon>Metazoa</taxon>
        <taxon>Spiralia</taxon>
        <taxon>Lophotrochozoa</taxon>
        <taxon>Mollusca</taxon>
        <taxon>Gastropoda</taxon>
        <taxon>Heterobranchia</taxon>
        <taxon>Euthyneura</taxon>
        <taxon>Panpulmonata</taxon>
        <taxon>Eupulmonata</taxon>
        <taxon>Stylommatophora</taxon>
        <taxon>Helicina</taxon>
        <taxon>Arionoidea</taxon>
        <taxon>Arionidae</taxon>
        <taxon>Arion</taxon>
    </lineage>
</organism>
<reference evidence="1" key="1">
    <citation type="submission" date="2014-12" db="EMBL/GenBank/DDBJ databases">
        <title>Insight into the proteome of Arion vulgaris.</title>
        <authorList>
            <person name="Aradska J."/>
            <person name="Bulat T."/>
            <person name="Smidak R."/>
            <person name="Sarate P."/>
            <person name="Gangsoo J."/>
            <person name="Sialana F."/>
            <person name="Bilban M."/>
            <person name="Lubec G."/>
        </authorList>
    </citation>
    <scope>NUCLEOTIDE SEQUENCE</scope>
    <source>
        <tissue evidence="1">Skin</tissue>
    </source>
</reference>
<proteinExistence type="predicted"/>
<dbReference type="EMBL" id="HACG01049887">
    <property type="protein sequence ID" value="CEK96752.1"/>
    <property type="molecule type" value="Transcribed_RNA"/>
</dbReference>
<dbReference type="AlphaFoldDB" id="A0A0B7BUY8"/>
<protein>
    <submittedName>
        <fullName evidence="1">Uncharacterized protein</fullName>
    </submittedName>
</protein>
<gene>
    <name evidence="1" type="primary">ORF213346</name>
</gene>
<name>A0A0B7BUY8_9EUPU</name>
<evidence type="ECO:0000313" key="1">
    <source>
        <dbReference type="EMBL" id="CEK96752.1"/>
    </source>
</evidence>
<accession>A0A0B7BUY8</accession>
<sequence>MRTFIEEQSNILSFALLHHLLTHVNANKSQTPDTRQTGDSLPTDYKCRHLFTLK</sequence>